<dbReference type="Proteomes" id="UP001375240">
    <property type="component" value="Unassembled WGS sequence"/>
</dbReference>
<proteinExistence type="predicted"/>
<reference evidence="1 2" key="1">
    <citation type="submission" date="2019-10" db="EMBL/GenBank/DDBJ databases">
        <authorList>
            <person name="Palmer J.M."/>
        </authorList>
    </citation>
    <scope>NUCLEOTIDE SEQUENCE [LARGE SCALE GENOMIC DNA]</scope>
    <source>
        <strain evidence="1 2">TWF696</strain>
    </source>
</reference>
<name>A0AAV9U5G5_9PEZI</name>
<evidence type="ECO:0000313" key="2">
    <source>
        <dbReference type="Proteomes" id="UP001375240"/>
    </source>
</evidence>
<evidence type="ECO:0000313" key="1">
    <source>
        <dbReference type="EMBL" id="KAK6336199.1"/>
    </source>
</evidence>
<keyword evidence="2" id="KW-1185">Reference proteome</keyword>
<protein>
    <recommendedName>
        <fullName evidence="3">PIN domain-containing protein</fullName>
    </recommendedName>
</protein>
<gene>
    <name evidence="1" type="ORF">TWF696_001762</name>
</gene>
<comment type="caution">
    <text evidence="1">The sequence shown here is derived from an EMBL/GenBank/DDBJ whole genome shotgun (WGS) entry which is preliminary data.</text>
</comment>
<sequence>MGKLGSGVAFDTNLLEALLQPKDVSPWLKKAIKATKKRVVFNDCILEYLFSPVAMVLTDYPLVKKKLNSMGFKVGPGRYSTSQATKLASEIAEERYQRLLTEPPSKKKTYERRFAKITRSSGQDLRIACEAYTKGFAFLTADAKFGNDFSIELESRKLPTHVIPMSWLRPSRK</sequence>
<dbReference type="AlphaFoldDB" id="A0AAV9U5G5"/>
<evidence type="ECO:0008006" key="3">
    <source>
        <dbReference type="Google" id="ProtNLM"/>
    </source>
</evidence>
<dbReference type="EMBL" id="JAVHNQ010000011">
    <property type="protein sequence ID" value="KAK6336199.1"/>
    <property type="molecule type" value="Genomic_DNA"/>
</dbReference>
<organism evidence="1 2">
    <name type="scientific">Orbilia brochopaga</name>
    <dbReference type="NCBI Taxonomy" id="3140254"/>
    <lineage>
        <taxon>Eukaryota</taxon>
        <taxon>Fungi</taxon>
        <taxon>Dikarya</taxon>
        <taxon>Ascomycota</taxon>
        <taxon>Pezizomycotina</taxon>
        <taxon>Orbiliomycetes</taxon>
        <taxon>Orbiliales</taxon>
        <taxon>Orbiliaceae</taxon>
        <taxon>Orbilia</taxon>
    </lineage>
</organism>
<accession>A0AAV9U5G5</accession>